<dbReference type="SUPFAM" id="SSF51735">
    <property type="entry name" value="NAD(P)-binding Rossmann-fold domains"/>
    <property type="match status" value="1"/>
</dbReference>
<dbReference type="GeneID" id="79314417"/>
<dbReference type="CDD" id="cd08253">
    <property type="entry name" value="zeta_crystallin"/>
    <property type="match status" value="1"/>
</dbReference>
<evidence type="ECO:0000256" key="1">
    <source>
        <dbReference type="ARBA" id="ARBA00022857"/>
    </source>
</evidence>
<feature type="domain" description="Enoyl reductase (ER)" evidence="2">
    <location>
        <begin position="10"/>
        <end position="315"/>
    </location>
</feature>
<dbReference type="Gene3D" id="3.90.180.10">
    <property type="entry name" value="Medium-chain alcohol dehydrogenases, catalytic domain"/>
    <property type="match status" value="1"/>
</dbReference>
<dbReference type="Proteomes" id="UP001596547">
    <property type="component" value="Unassembled WGS sequence"/>
</dbReference>
<proteinExistence type="predicted"/>
<dbReference type="AlphaFoldDB" id="A0ABD6A520"/>
<dbReference type="GO" id="GO:0030554">
    <property type="term" value="F:adenyl nucleotide binding"/>
    <property type="evidence" value="ECO:0007669"/>
    <property type="project" value="UniProtKB-ARBA"/>
</dbReference>
<evidence type="ECO:0000259" key="2">
    <source>
        <dbReference type="SMART" id="SM00829"/>
    </source>
</evidence>
<dbReference type="GO" id="GO:0043168">
    <property type="term" value="F:anion binding"/>
    <property type="evidence" value="ECO:0007669"/>
    <property type="project" value="UniProtKB-ARBA"/>
</dbReference>
<evidence type="ECO:0000313" key="4">
    <source>
        <dbReference type="Proteomes" id="UP001596547"/>
    </source>
</evidence>
<accession>A0ABD6A520</accession>
<dbReference type="RefSeq" id="WP_276304851.1">
    <property type="nucleotide sequence ID" value="NZ_CP119992.1"/>
</dbReference>
<dbReference type="InterPro" id="IPR013154">
    <property type="entry name" value="ADH-like_N"/>
</dbReference>
<name>A0ABD6A520_9EURY</name>
<dbReference type="SMART" id="SM00829">
    <property type="entry name" value="PKS_ER"/>
    <property type="match status" value="1"/>
</dbReference>
<dbReference type="Pfam" id="PF13602">
    <property type="entry name" value="ADH_zinc_N_2"/>
    <property type="match status" value="1"/>
</dbReference>
<evidence type="ECO:0000313" key="3">
    <source>
        <dbReference type="EMBL" id="MFC7315452.1"/>
    </source>
</evidence>
<keyword evidence="4" id="KW-1185">Reference proteome</keyword>
<sequence>MRAIRYHETGGPEVLQLDDVDVPEPGHGEVRIEARAIGVNPVDTYFRTGEYPPAELPMIPGSDVAGVVDAVGEGVEGFAAGDRVYATGLGNDRQGTYAERVIAPTGLVAELPEEVSFAEGAAMALVGVTAWQALVFHAELEPAEACLVHSGSGGVGHVAVQLAAAAGARVVTTASEAYHDHLRDVGAHAVLDYRRDDLADAVRAAGPPDVILDTITNEYFPFDAEVAAERARIVGIGNTASEATVPMGPSKGKDLRFQLMSMYNTDDTRAVLSRLARLMAAGTVVPEVARTYPLAEASEAQRDVLEESFLGKLVLEP</sequence>
<protein>
    <submittedName>
        <fullName evidence="3">NADPH:quinone reductase</fullName>
    </submittedName>
</protein>
<dbReference type="InterPro" id="IPR020843">
    <property type="entry name" value="ER"/>
</dbReference>
<organism evidence="3 4">
    <name type="scientific">Halomarina halobia</name>
    <dbReference type="NCBI Taxonomy" id="3033386"/>
    <lineage>
        <taxon>Archaea</taxon>
        <taxon>Methanobacteriati</taxon>
        <taxon>Methanobacteriota</taxon>
        <taxon>Stenosarchaea group</taxon>
        <taxon>Halobacteria</taxon>
        <taxon>Halobacteriales</taxon>
        <taxon>Natronomonadaceae</taxon>
        <taxon>Halomarina</taxon>
    </lineage>
</organism>
<comment type="caution">
    <text evidence="3">The sequence shown here is derived from an EMBL/GenBank/DDBJ whole genome shotgun (WGS) entry which is preliminary data.</text>
</comment>
<keyword evidence="1" id="KW-0521">NADP</keyword>
<dbReference type="PANTHER" id="PTHR44154:SF1">
    <property type="entry name" value="QUINONE OXIDOREDUCTASE"/>
    <property type="match status" value="1"/>
</dbReference>
<dbReference type="InterPro" id="IPR051603">
    <property type="entry name" value="Zinc-ADH_QOR/CCCR"/>
</dbReference>
<dbReference type="Gene3D" id="3.40.50.720">
    <property type="entry name" value="NAD(P)-binding Rossmann-like Domain"/>
    <property type="match status" value="1"/>
</dbReference>
<reference evidence="3 4" key="1">
    <citation type="journal article" date="2019" name="Int. J. Syst. Evol. Microbiol.">
        <title>The Global Catalogue of Microorganisms (GCM) 10K type strain sequencing project: providing services to taxonomists for standard genome sequencing and annotation.</title>
        <authorList>
            <consortium name="The Broad Institute Genomics Platform"/>
            <consortium name="The Broad Institute Genome Sequencing Center for Infectious Disease"/>
            <person name="Wu L."/>
            <person name="Ma J."/>
        </authorList>
    </citation>
    <scope>NUCLEOTIDE SEQUENCE [LARGE SCALE GENOMIC DNA]</scope>
    <source>
        <strain evidence="3 4">PSR21</strain>
    </source>
</reference>
<gene>
    <name evidence="3" type="ORF">ACFQPE_01400</name>
</gene>
<dbReference type="InterPro" id="IPR036291">
    <property type="entry name" value="NAD(P)-bd_dom_sf"/>
</dbReference>
<dbReference type="PANTHER" id="PTHR44154">
    <property type="entry name" value="QUINONE OXIDOREDUCTASE"/>
    <property type="match status" value="1"/>
</dbReference>
<dbReference type="InterPro" id="IPR011032">
    <property type="entry name" value="GroES-like_sf"/>
</dbReference>
<dbReference type="SUPFAM" id="SSF50129">
    <property type="entry name" value="GroES-like"/>
    <property type="match status" value="1"/>
</dbReference>
<dbReference type="GO" id="GO:0044281">
    <property type="term" value="P:small molecule metabolic process"/>
    <property type="evidence" value="ECO:0007669"/>
    <property type="project" value="UniProtKB-ARBA"/>
</dbReference>
<dbReference type="Pfam" id="PF08240">
    <property type="entry name" value="ADH_N"/>
    <property type="match status" value="1"/>
</dbReference>
<dbReference type="EMBL" id="JBHTBF010000001">
    <property type="protein sequence ID" value="MFC7315452.1"/>
    <property type="molecule type" value="Genomic_DNA"/>
</dbReference>
<dbReference type="GO" id="GO:0016616">
    <property type="term" value="F:oxidoreductase activity, acting on the CH-OH group of donors, NAD or NADP as acceptor"/>
    <property type="evidence" value="ECO:0007669"/>
    <property type="project" value="UniProtKB-ARBA"/>
</dbReference>